<dbReference type="EMBL" id="KN835146">
    <property type="protein sequence ID" value="KIK47523.1"/>
    <property type="molecule type" value="Genomic_DNA"/>
</dbReference>
<dbReference type="AlphaFoldDB" id="A0A0D0BXD1"/>
<protein>
    <submittedName>
        <fullName evidence="1">Uncharacterized protein</fullName>
    </submittedName>
</protein>
<reference evidence="1 2" key="1">
    <citation type="submission" date="2014-04" db="EMBL/GenBank/DDBJ databases">
        <authorList>
            <consortium name="DOE Joint Genome Institute"/>
            <person name="Kuo A."/>
            <person name="Ruytinx J."/>
            <person name="Rineau F."/>
            <person name="Colpaert J."/>
            <person name="Kohler A."/>
            <person name="Nagy L.G."/>
            <person name="Floudas D."/>
            <person name="Copeland A."/>
            <person name="Barry K.W."/>
            <person name="Cichocki N."/>
            <person name="Veneault-Fourrey C."/>
            <person name="LaButti K."/>
            <person name="Lindquist E.A."/>
            <person name="Lipzen A."/>
            <person name="Lundell T."/>
            <person name="Morin E."/>
            <person name="Murat C."/>
            <person name="Sun H."/>
            <person name="Tunlid A."/>
            <person name="Henrissat B."/>
            <person name="Grigoriev I.V."/>
            <person name="Hibbett D.S."/>
            <person name="Martin F."/>
            <person name="Nordberg H.P."/>
            <person name="Cantor M.N."/>
            <person name="Hua S.X."/>
        </authorList>
    </citation>
    <scope>NUCLEOTIDE SEQUENCE [LARGE SCALE GENOMIC DNA]</scope>
    <source>
        <strain evidence="1 2">UH-Slu-Lm8-n1</strain>
    </source>
</reference>
<gene>
    <name evidence="1" type="ORF">CY34DRAFT_799246</name>
</gene>
<accession>A0A0D0BXD1</accession>
<name>A0A0D0BXD1_9AGAM</name>
<dbReference type="InParanoid" id="A0A0D0BXD1"/>
<sequence>MPMVGINSWMHTPAAVPHFIVCLRALGVSEYIHVRAWMRQERTTDNLGDAHDDLHTEDHRSVSILDLRCIPPWIAHLQYMQRMC</sequence>
<reference evidence="2" key="2">
    <citation type="submission" date="2015-01" db="EMBL/GenBank/DDBJ databases">
        <title>Evolutionary Origins and Diversification of the Mycorrhizal Mutualists.</title>
        <authorList>
            <consortium name="DOE Joint Genome Institute"/>
            <consortium name="Mycorrhizal Genomics Consortium"/>
            <person name="Kohler A."/>
            <person name="Kuo A."/>
            <person name="Nagy L.G."/>
            <person name="Floudas D."/>
            <person name="Copeland A."/>
            <person name="Barry K.W."/>
            <person name="Cichocki N."/>
            <person name="Veneault-Fourrey C."/>
            <person name="LaButti K."/>
            <person name="Lindquist E.A."/>
            <person name="Lipzen A."/>
            <person name="Lundell T."/>
            <person name="Morin E."/>
            <person name="Murat C."/>
            <person name="Riley R."/>
            <person name="Ohm R."/>
            <person name="Sun H."/>
            <person name="Tunlid A."/>
            <person name="Henrissat B."/>
            <person name="Grigoriev I.V."/>
            <person name="Hibbett D.S."/>
            <person name="Martin F."/>
        </authorList>
    </citation>
    <scope>NUCLEOTIDE SEQUENCE [LARGE SCALE GENOMIC DNA]</scope>
    <source>
        <strain evidence="2">UH-Slu-Lm8-n1</strain>
    </source>
</reference>
<proteinExistence type="predicted"/>
<evidence type="ECO:0000313" key="2">
    <source>
        <dbReference type="Proteomes" id="UP000054485"/>
    </source>
</evidence>
<dbReference type="Proteomes" id="UP000054485">
    <property type="component" value="Unassembled WGS sequence"/>
</dbReference>
<dbReference type="HOGENOM" id="CLU_2528958_0_0_1"/>
<evidence type="ECO:0000313" key="1">
    <source>
        <dbReference type="EMBL" id="KIK47523.1"/>
    </source>
</evidence>
<organism evidence="1 2">
    <name type="scientific">Suillus luteus UH-Slu-Lm8-n1</name>
    <dbReference type="NCBI Taxonomy" id="930992"/>
    <lineage>
        <taxon>Eukaryota</taxon>
        <taxon>Fungi</taxon>
        <taxon>Dikarya</taxon>
        <taxon>Basidiomycota</taxon>
        <taxon>Agaricomycotina</taxon>
        <taxon>Agaricomycetes</taxon>
        <taxon>Agaricomycetidae</taxon>
        <taxon>Boletales</taxon>
        <taxon>Suillineae</taxon>
        <taxon>Suillaceae</taxon>
        <taxon>Suillus</taxon>
    </lineage>
</organism>
<keyword evidence="2" id="KW-1185">Reference proteome</keyword>